<feature type="domain" description="Tetratricopeptide repeat protein 5 OB fold" evidence="2">
    <location>
        <begin position="123"/>
        <end position="229"/>
    </location>
</feature>
<dbReference type="Gene3D" id="2.40.50.550">
    <property type="match status" value="1"/>
</dbReference>
<dbReference type="AlphaFoldDB" id="A0A1V9YQA4"/>
<dbReference type="Gene3D" id="1.25.40.10">
    <property type="entry name" value="Tetratricopeptide repeat domain"/>
    <property type="match status" value="1"/>
</dbReference>
<dbReference type="Pfam" id="PF16669">
    <property type="entry name" value="TTC5_OB"/>
    <property type="match status" value="1"/>
</dbReference>
<evidence type="ECO:0000313" key="3">
    <source>
        <dbReference type="EMBL" id="OQR87861.1"/>
    </source>
</evidence>
<dbReference type="InterPro" id="IPR038645">
    <property type="entry name" value="TTC5_OB_sf"/>
</dbReference>
<gene>
    <name evidence="3" type="ORF">THRCLA_10427</name>
</gene>
<organism evidence="3 4">
    <name type="scientific">Thraustotheca clavata</name>
    <dbReference type="NCBI Taxonomy" id="74557"/>
    <lineage>
        <taxon>Eukaryota</taxon>
        <taxon>Sar</taxon>
        <taxon>Stramenopiles</taxon>
        <taxon>Oomycota</taxon>
        <taxon>Saprolegniomycetes</taxon>
        <taxon>Saprolegniales</taxon>
        <taxon>Achlyaceae</taxon>
        <taxon>Thraustotheca</taxon>
    </lineage>
</organism>
<dbReference type="InterPro" id="IPR032076">
    <property type="entry name" value="TTC5_OB"/>
</dbReference>
<dbReference type="SUPFAM" id="SSF48452">
    <property type="entry name" value="TPR-like"/>
    <property type="match status" value="1"/>
</dbReference>
<dbReference type="STRING" id="74557.A0A1V9YQA4"/>
<reference evidence="3 4" key="1">
    <citation type="journal article" date="2014" name="Genome Biol. Evol.">
        <title>The secreted proteins of Achlya hypogyna and Thraustotheca clavata identify the ancestral oomycete secretome and reveal gene acquisitions by horizontal gene transfer.</title>
        <authorList>
            <person name="Misner I."/>
            <person name="Blouin N."/>
            <person name="Leonard G."/>
            <person name="Richards T.A."/>
            <person name="Lane C.E."/>
        </authorList>
    </citation>
    <scope>NUCLEOTIDE SEQUENCE [LARGE SCALE GENOMIC DNA]</scope>
    <source>
        <strain evidence="3 4">ATCC 34112</strain>
    </source>
</reference>
<dbReference type="Proteomes" id="UP000243217">
    <property type="component" value="Unassembled WGS sequence"/>
</dbReference>
<protein>
    <recommendedName>
        <fullName evidence="2">Tetratricopeptide repeat protein 5 OB fold domain-containing protein</fullName>
    </recommendedName>
</protein>
<feature type="non-terminal residue" evidence="3">
    <location>
        <position position="1"/>
    </location>
</feature>
<evidence type="ECO:0000259" key="2">
    <source>
        <dbReference type="Pfam" id="PF16669"/>
    </source>
</evidence>
<evidence type="ECO:0000256" key="1">
    <source>
        <dbReference type="PROSITE-ProRule" id="PRU00339"/>
    </source>
</evidence>
<keyword evidence="4" id="KW-1185">Reference proteome</keyword>
<dbReference type="EMBL" id="JNBS01003369">
    <property type="protein sequence ID" value="OQR87861.1"/>
    <property type="molecule type" value="Genomic_DNA"/>
</dbReference>
<accession>A0A1V9YQA4</accession>
<keyword evidence="1" id="KW-0802">TPR repeat</keyword>
<feature type="repeat" description="TPR" evidence="1">
    <location>
        <begin position="39"/>
        <end position="72"/>
    </location>
</feature>
<dbReference type="InterPro" id="IPR019734">
    <property type="entry name" value="TPR_rpt"/>
</dbReference>
<name>A0A1V9YQA4_9STRA</name>
<comment type="caution">
    <text evidence="3">The sequence shown here is derived from an EMBL/GenBank/DDBJ whole genome shotgun (WGS) entry which is preliminary data.</text>
</comment>
<dbReference type="InterPro" id="IPR011990">
    <property type="entry name" value="TPR-like_helical_dom_sf"/>
</dbReference>
<dbReference type="Pfam" id="PF00515">
    <property type="entry name" value="TPR_1"/>
    <property type="match status" value="1"/>
</dbReference>
<sequence>VLGNAYLALFFNDSHSTNDLDRSLAAYTRAEKAGDESNPDLHFNRANVHRYKEDYAEAIASYLRAHELDPSLHAVDIVDSIMQYTKRVSTLIQRRGLHTAKKITQLASTVPPPSDIQGRSRLLIGALQLGLNEGVVVALKLLADVPRSHEPTGCFVMMDSAETSVAVSVYHLDNEVKITEEDTIYVLDPYLKVVSLNHNSNSIRYNCIHVAEPHLFLINGKIVAKSYAHAEIQLDNFDA</sequence>
<proteinExistence type="predicted"/>
<dbReference type="OrthoDB" id="423589at2759"/>
<evidence type="ECO:0000313" key="4">
    <source>
        <dbReference type="Proteomes" id="UP000243217"/>
    </source>
</evidence>
<dbReference type="SMART" id="SM00028">
    <property type="entry name" value="TPR"/>
    <property type="match status" value="1"/>
</dbReference>
<dbReference type="PROSITE" id="PS50005">
    <property type="entry name" value="TPR"/>
    <property type="match status" value="1"/>
</dbReference>